<dbReference type="EMBL" id="AAFI02000163">
    <property type="protein sequence ID" value="EAL62231.1"/>
    <property type="molecule type" value="Genomic_DNA"/>
</dbReference>
<reference evidence="1 2" key="1">
    <citation type="journal article" date="2005" name="Nature">
        <title>The genome of the social amoeba Dictyostelium discoideum.</title>
        <authorList>
            <consortium name="The Dictyostelium discoideum Sequencing Consortium"/>
            <person name="Eichinger L."/>
            <person name="Pachebat J.A."/>
            <person name="Glockner G."/>
            <person name="Rajandream M.A."/>
            <person name="Sucgang R."/>
            <person name="Berriman M."/>
            <person name="Song J."/>
            <person name="Olsen R."/>
            <person name="Szafranski K."/>
            <person name="Xu Q."/>
            <person name="Tunggal B."/>
            <person name="Kummerfeld S."/>
            <person name="Madera M."/>
            <person name="Konfortov B.A."/>
            <person name="Rivero F."/>
            <person name="Bankier A.T."/>
            <person name="Lehmann R."/>
            <person name="Hamlin N."/>
            <person name="Davies R."/>
            <person name="Gaudet P."/>
            <person name="Fey P."/>
            <person name="Pilcher K."/>
            <person name="Chen G."/>
            <person name="Saunders D."/>
            <person name="Sodergren E."/>
            <person name="Davis P."/>
            <person name="Kerhornou A."/>
            <person name="Nie X."/>
            <person name="Hall N."/>
            <person name="Anjard C."/>
            <person name="Hemphill L."/>
            <person name="Bason N."/>
            <person name="Farbrother P."/>
            <person name="Desany B."/>
            <person name="Just E."/>
            <person name="Morio T."/>
            <person name="Rost R."/>
            <person name="Churcher C."/>
            <person name="Cooper J."/>
            <person name="Haydock S."/>
            <person name="van Driessche N."/>
            <person name="Cronin A."/>
            <person name="Goodhead I."/>
            <person name="Muzny D."/>
            <person name="Mourier T."/>
            <person name="Pain A."/>
            <person name="Lu M."/>
            <person name="Harper D."/>
            <person name="Lindsay R."/>
            <person name="Hauser H."/>
            <person name="James K."/>
            <person name="Quiles M."/>
            <person name="Madan Babu M."/>
            <person name="Saito T."/>
            <person name="Buchrieser C."/>
            <person name="Wardroper A."/>
            <person name="Felder M."/>
            <person name="Thangavelu M."/>
            <person name="Johnson D."/>
            <person name="Knights A."/>
            <person name="Loulseged H."/>
            <person name="Mungall K."/>
            <person name="Oliver K."/>
            <person name="Price C."/>
            <person name="Quail M.A."/>
            <person name="Urushihara H."/>
            <person name="Hernandez J."/>
            <person name="Rabbinowitsch E."/>
            <person name="Steffen D."/>
            <person name="Sanders M."/>
            <person name="Ma J."/>
            <person name="Kohara Y."/>
            <person name="Sharp S."/>
            <person name="Simmonds M."/>
            <person name="Spiegler S."/>
            <person name="Tivey A."/>
            <person name="Sugano S."/>
            <person name="White B."/>
            <person name="Walker D."/>
            <person name="Woodward J."/>
            <person name="Winckler T."/>
            <person name="Tanaka Y."/>
            <person name="Shaulsky G."/>
            <person name="Schleicher M."/>
            <person name="Weinstock G."/>
            <person name="Rosenthal A."/>
            <person name="Cox E.C."/>
            <person name="Chisholm R.L."/>
            <person name="Gibbs R."/>
            <person name="Loomis W.F."/>
            <person name="Platzer M."/>
            <person name="Kay R.R."/>
            <person name="Williams J."/>
            <person name="Dear P.H."/>
            <person name="Noegel A.A."/>
            <person name="Barrell B."/>
            <person name="Kuspa A."/>
        </authorList>
    </citation>
    <scope>NUCLEOTIDE SEQUENCE [LARGE SCALE GENOMIC DNA]</scope>
    <source>
        <strain evidence="1 2">AX4</strain>
    </source>
</reference>
<dbReference type="InParanoid" id="Q54G22"/>
<dbReference type="AlphaFoldDB" id="Q54G22"/>
<proteinExistence type="predicted"/>
<dbReference type="eggNOG" id="ENOG502RI10">
    <property type="taxonomic scope" value="Eukaryota"/>
</dbReference>
<dbReference type="dictyBase" id="DDB_G0290431"/>
<dbReference type="RefSeq" id="XP_635750.1">
    <property type="nucleotide sequence ID" value="XM_630658.1"/>
</dbReference>
<dbReference type="PhylomeDB" id="Q54G22"/>
<comment type="caution">
    <text evidence="1">The sequence shown here is derived from an EMBL/GenBank/DDBJ whole genome shotgun (WGS) entry which is preliminary data.</text>
</comment>
<dbReference type="KEGG" id="ddi:DDB_G0290431"/>
<dbReference type="HOGENOM" id="CLU_042359_0_0_1"/>
<dbReference type="GlyGen" id="Q54G22">
    <property type="glycosylation" value="1 site"/>
</dbReference>
<name>Q54G22_DICDI</name>
<accession>Q54G22</accession>
<sequence length="501" mass="58327">MTSTNKYLNNNNNNFQMTLPQNSNNNINNNIITLNHFIFKDLSLFLANKSTFNEILEYALLSKKSFEIFRNILSYNGNICSIVFPFSSLKDYAFNNFYDLRKNNPSTYKFKLIQNKETQYLSLSITNKQQQKKQMNKIKSYLKLVFPNLKKVNIANKVKTHFHLNKFDNDDDDDDVVGGGALYQENEFEFFDDTYNGFFSYERVSIDWDIYRLPYSNNNEIKEAVSDLRGNMFYPFSFQGVEKLRPRKVYLSSYPKHCIHLYNVDSILNYSTIRSIKFQNTPSTPSFIKKALSLPNVKSLSLKLMSQDGNDLQEIDGDFVYNVFKDAALDENSTLRRLLFKSIYQSSEKGNHNDLEINKRNLMLFFTLLKSNCTLDTLGLEFFNIKYCKQLDPLLEIPNITTLYIHPNNIIPTLVHCLDNQNIQQLKFQIDDFDLDFDSDLHSNEVLTGFFKVNNTLNKIVVTKSSSSSSVKSKQFLKLLKKLIKNSKTSCKLIIKKVDLK</sequence>
<dbReference type="FunCoup" id="Q54G22">
    <property type="interactions" value="2"/>
</dbReference>
<dbReference type="Proteomes" id="UP000002195">
    <property type="component" value="Unassembled WGS sequence"/>
</dbReference>
<organism evidence="1 2">
    <name type="scientific">Dictyostelium discoideum</name>
    <name type="common">Social amoeba</name>
    <dbReference type="NCBI Taxonomy" id="44689"/>
    <lineage>
        <taxon>Eukaryota</taxon>
        <taxon>Amoebozoa</taxon>
        <taxon>Evosea</taxon>
        <taxon>Eumycetozoa</taxon>
        <taxon>Dictyostelia</taxon>
        <taxon>Dictyosteliales</taxon>
        <taxon>Dictyosteliaceae</taxon>
        <taxon>Dictyostelium</taxon>
    </lineage>
</organism>
<keyword evidence="2" id="KW-1185">Reference proteome</keyword>
<gene>
    <name evidence="1" type="ORF">DDB_G0290431</name>
</gene>
<evidence type="ECO:0000313" key="1">
    <source>
        <dbReference type="EMBL" id="EAL62231.1"/>
    </source>
</evidence>
<dbReference type="VEuPathDB" id="AmoebaDB:DDB_G0290431"/>
<protein>
    <submittedName>
        <fullName evidence="1">Uncharacterized protein</fullName>
    </submittedName>
</protein>
<dbReference type="PaxDb" id="44689-DDB0188901"/>
<evidence type="ECO:0000313" key="2">
    <source>
        <dbReference type="Proteomes" id="UP000002195"/>
    </source>
</evidence>
<dbReference type="GeneID" id="8627669"/>
<dbReference type="OMA" id="INCYSTL"/>